<dbReference type="GO" id="GO:0032993">
    <property type="term" value="C:protein-DNA complex"/>
    <property type="evidence" value="ECO:0007669"/>
    <property type="project" value="TreeGrafter"/>
</dbReference>
<evidence type="ECO:0000256" key="8">
    <source>
        <dbReference type="PROSITE-ProRule" id="PRU00169"/>
    </source>
</evidence>
<dbReference type="SUPFAM" id="SSF52172">
    <property type="entry name" value="CheY-like"/>
    <property type="match status" value="1"/>
</dbReference>
<comment type="subcellular location">
    <subcellularLocation>
        <location evidence="1">Cytoplasm</location>
    </subcellularLocation>
</comment>
<dbReference type="GO" id="GO:0005829">
    <property type="term" value="C:cytosol"/>
    <property type="evidence" value="ECO:0007669"/>
    <property type="project" value="TreeGrafter"/>
</dbReference>
<dbReference type="SMART" id="SM00448">
    <property type="entry name" value="REC"/>
    <property type="match status" value="1"/>
</dbReference>
<keyword evidence="13" id="KW-1185">Reference proteome</keyword>
<dbReference type="GO" id="GO:0000156">
    <property type="term" value="F:phosphorelay response regulator activity"/>
    <property type="evidence" value="ECO:0007669"/>
    <property type="project" value="TreeGrafter"/>
</dbReference>
<keyword evidence="2" id="KW-0963">Cytoplasm</keyword>
<evidence type="ECO:0000256" key="5">
    <source>
        <dbReference type="ARBA" id="ARBA00023015"/>
    </source>
</evidence>
<organism evidence="12 13">
    <name type="scientific">Paenibacillus aquistagni</name>
    <dbReference type="NCBI Taxonomy" id="1852522"/>
    <lineage>
        <taxon>Bacteria</taxon>
        <taxon>Bacillati</taxon>
        <taxon>Bacillota</taxon>
        <taxon>Bacilli</taxon>
        <taxon>Bacillales</taxon>
        <taxon>Paenibacillaceae</taxon>
        <taxon>Paenibacillus</taxon>
    </lineage>
</organism>
<dbReference type="SMART" id="SM00862">
    <property type="entry name" value="Trans_reg_C"/>
    <property type="match status" value="1"/>
</dbReference>
<feature type="domain" description="OmpR/PhoB-type" evidence="11">
    <location>
        <begin position="139"/>
        <end position="238"/>
    </location>
</feature>
<dbReference type="InterPro" id="IPR001789">
    <property type="entry name" value="Sig_transdc_resp-reg_receiver"/>
</dbReference>
<keyword evidence="7" id="KW-0804">Transcription</keyword>
<evidence type="ECO:0000259" key="11">
    <source>
        <dbReference type="PROSITE" id="PS51755"/>
    </source>
</evidence>
<dbReference type="Pfam" id="PF00072">
    <property type="entry name" value="Response_reg"/>
    <property type="match status" value="1"/>
</dbReference>
<dbReference type="STRING" id="1852522.SAMN06295960_0222"/>
<keyword evidence="3 8" id="KW-0597">Phosphoprotein</keyword>
<feature type="DNA-binding region" description="OmpR/PhoB-type" evidence="9">
    <location>
        <begin position="139"/>
        <end position="238"/>
    </location>
</feature>
<dbReference type="Gene3D" id="1.10.10.10">
    <property type="entry name" value="Winged helix-like DNA-binding domain superfamily/Winged helix DNA-binding domain"/>
    <property type="match status" value="1"/>
</dbReference>
<dbReference type="PROSITE" id="PS51755">
    <property type="entry name" value="OMPR_PHOB"/>
    <property type="match status" value="1"/>
</dbReference>
<dbReference type="Gene3D" id="6.10.250.690">
    <property type="match status" value="1"/>
</dbReference>
<dbReference type="CDD" id="cd00383">
    <property type="entry name" value="trans_reg_C"/>
    <property type="match status" value="1"/>
</dbReference>
<dbReference type="InterPro" id="IPR001867">
    <property type="entry name" value="OmpR/PhoB-type_DNA-bd"/>
</dbReference>
<dbReference type="InterPro" id="IPR011006">
    <property type="entry name" value="CheY-like_superfamily"/>
</dbReference>
<evidence type="ECO:0000256" key="1">
    <source>
        <dbReference type="ARBA" id="ARBA00004496"/>
    </source>
</evidence>
<dbReference type="PROSITE" id="PS50110">
    <property type="entry name" value="RESPONSE_REGULATORY"/>
    <property type="match status" value="1"/>
</dbReference>
<dbReference type="Gene3D" id="3.40.50.2300">
    <property type="match status" value="1"/>
</dbReference>
<dbReference type="InterPro" id="IPR039420">
    <property type="entry name" value="WalR-like"/>
</dbReference>
<keyword evidence="4" id="KW-0902">Two-component regulatory system</keyword>
<keyword evidence="5" id="KW-0805">Transcription regulation</keyword>
<evidence type="ECO:0000256" key="7">
    <source>
        <dbReference type="ARBA" id="ARBA00023163"/>
    </source>
</evidence>
<dbReference type="FunFam" id="1.10.10.10:FF:000018">
    <property type="entry name" value="DNA-binding response regulator ResD"/>
    <property type="match status" value="1"/>
</dbReference>
<evidence type="ECO:0000256" key="4">
    <source>
        <dbReference type="ARBA" id="ARBA00023012"/>
    </source>
</evidence>
<evidence type="ECO:0000256" key="6">
    <source>
        <dbReference type="ARBA" id="ARBA00023125"/>
    </source>
</evidence>
<name>A0A1X7I9N5_9BACL</name>
<feature type="domain" description="Response regulatory" evidence="10">
    <location>
        <begin position="9"/>
        <end position="123"/>
    </location>
</feature>
<dbReference type="GO" id="GO:0000987">
    <property type="term" value="F:cis-regulatory region sequence-specific DNA binding"/>
    <property type="evidence" value="ECO:0007669"/>
    <property type="project" value="UniProtKB-ARBA"/>
</dbReference>
<dbReference type="PANTHER" id="PTHR48111">
    <property type="entry name" value="REGULATOR OF RPOS"/>
    <property type="match status" value="1"/>
</dbReference>
<dbReference type="EMBL" id="FXAZ01000001">
    <property type="protein sequence ID" value="SMG10904.1"/>
    <property type="molecule type" value="Genomic_DNA"/>
</dbReference>
<dbReference type="FunFam" id="3.40.50.2300:FF:000021">
    <property type="entry name" value="Two-component system response regulator KdpE"/>
    <property type="match status" value="1"/>
</dbReference>
<dbReference type="Pfam" id="PF00486">
    <property type="entry name" value="Trans_reg_C"/>
    <property type="match status" value="1"/>
</dbReference>
<dbReference type="OrthoDB" id="9790442at2"/>
<dbReference type="Proteomes" id="UP000193834">
    <property type="component" value="Unassembled WGS sequence"/>
</dbReference>
<feature type="modified residue" description="4-aspartylphosphate" evidence="8">
    <location>
        <position position="58"/>
    </location>
</feature>
<keyword evidence="6 9" id="KW-0238">DNA-binding</keyword>
<evidence type="ECO:0000259" key="10">
    <source>
        <dbReference type="PROSITE" id="PS50110"/>
    </source>
</evidence>
<sequence>MLQHETKQPILVVEDDQHIQRFIRINLERSGFEVISSSTGTEALQAVEHHQPDVIILDVMLPDIDGFECCERIRAKDPHVVIMFLTAKGQDLDKIRGLELGADDYIVKPFNPLELVARINSVLRRTQIPKDPLSSASSRHVLTAGPLRLDIDANRLYKHDQVIELTPKEYAVIKVFMEHPDKALTRDDLLNLAWGEDFVGDPKTIDVHVRKLREKLEDDSSHPQWIETVWGRGYRLRKDG</sequence>
<evidence type="ECO:0000313" key="12">
    <source>
        <dbReference type="EMBL" id="SMG10904.1"/>
    </source>
</evidence>
<evidence type="ECO:0000256" key="9">
    <source>
        <dbReference type="PROSITE-ProRule" id="PRU01091"/>
    </source>
</evidence>
<protein>
    <submittedName>
        <fullName evidence="12">DNA-binding response regulator, OmpR family, contains REC and winged-helix (WHTH) domain</fullName>
    </submittedName>
</protein>
<dbReference type="GO" id="GO:0045893">
    <property type="term" value="P:positive regulation of DNA-templated transcription"/>
    <property type="evidence" value="ECO:0007669"/>
    <property type="project" value="UniProtKB-ARBA"/>
</dbReference>
<evidence type="ECO:0000313" key="13">
    <source>
        <dbReference type="Proteomes" id="UP000193834"/>
    </source>
</evidence>
<dbReference type="GO" id="GO:0042802">
    <property type="term" value="F:identical protein binding"/>
    <property type="evidence" value="ECO:0007669"/>
    <property type="project" value="UniProtKB-ARBA"/>
</dbReference>
<evidence type="ECO:0000256" key="3">
    <source>
        <dbReference type="ARBA" id="ARBA00022553"/>
    </source>
</evidence>
<accession>A0A1X7I9N5</accession>
<dbReference type="PANTHER" id="PTHR48111:SF54">
    <property type="entry name" value="STAGE 0 SPORULATION PROTEIN A HOMOLOG"/>
    <property type="match status" value="1"/>
</dbReference>
<dbReference type="InterPro" id="IPR036388">
    <property type="entry name" value="WH-like_DNA-bd_sf"/>
</dbReference>
<dbReference type="CDD" id="cd17574">
    <property type="entry name" value="REC_OmpR"/>
    <property type="match status" value="1"/>
</dbReference>
<reference evidence="12 13" key="1">
    <citation type="submission" date="2017-04" db="EMBL/GenBank/DDBJ databases">
        <authorList>
            <person name="Afonso C.L."/>
            <person name="Miller P.J."/>
            <person name="Scott M.A."/>
            <person name="Spackman E."/>
            <person name="Goraichik I."/>
            <person name="Dimitrov K.M."/>
            <person name="Suarez D.L."/>
            <person name="Swayne D.E."/>
        </authorList>
    </citation>
    <scope>NUCLEOTIDE SEQUENCE [LARGE SCALE GENOMIC DNA]</scope>
    <source>
        <strain evidence="12 13">11</strain>
    </source>
</reference>
<evidence type="ECO:0000256" key="2">
    <source>
        <dbReference type="ARBA" id="ARBA00022490"/>
    </source>
</evidence>
<dbReference type="AlphaFoldDB" id="A0A1X7I9N5"/>
<dbReference type="RefSeq" id="WP_085492515.1">
    <property type="nucleotide sequence ID" value="NZ_FXAZ01000001.1"/>
</dbReference>
<gene>
    <name evidence="12" type="ORF">SAMN06295960_0222</name>
</gene>
<proteinExistence type="predicted"/>